<dbReference type="Gene3D" id="3.30.300.30">
    <property type="match status" value="1"/>
</dbReference>
<comment type="caution">
    <text evidence="3">The sequence shown here is derived from an EMBL/GenBank/DDBJ whole genome shotgun (WGS) entry which is preliminary data.</text>
</comment>
<dbReference type="Gene3D" id="3.40.50.12780">
    <property type="entry name" value="N-terminal domain of ligase-like"/>
    <property type="match status" value="1"/>
</dbReference>
<dbReference type="InterPro" id="IPR025110">
    <property type="entry name" value="AMP-bd_C"/>
</dbReference>
<accession>A0A3M7HIG8</accession>
<dbReference type="VEuPathDB" id="FungiDB:BTJ68_06797"/>
<evidence type="ECO:0000259" key="1">
    <source>
        <dbReference type="Pfam" id="PF00501"/>
    </source>
</evidence>
<dbReference type="GO" id="GO:0016405">
    <property type="term" value="F:CoA-ligase activity"/>
    <property type="evidence" value="ECO:0007669"/>
    <property type="project" value="TreeGrafter"/>
</dbReference>
<feature type="domain" description="AMP-dependent synthetase/ligase" evidence="1">
    <location>
        <begin position="48"/>
        <end position="419"/>
    </location>
</feature>
<name>A0A3M7HIG8_HORWE</name>
<dbReference type="InterPro" id="IPR020845">
    <property type="entry name" value="AMP-binding_CS"/>
</dbReference>
<organism evidence="3 4">
    <name type="scientific">Hortaea werneckii</name>
    <name type="common">Black yeast</name>
    <name type="synonym">Cladosporium werneckii</name>
    <dbReference type="NCBI Taxonomy" id="91943"/>
    <lineage>
        <taxon>Eukaryota</taxon>
        <taxon>Fungi</taxon>
        <taxon>Dikarya</taxon>
        <taxon>Ascomycota</taxon>
        <taxon>Pezizomycotina</taxon>
        <taxon>Dothideomycetes</taxon>
        <taxon>Dothideomycetidae</taxon>
        <taxon>Mycosphaerellales</taxon>
        <taxon>Teratosphaeriaceae</taxon>
        <taxon>Hortaea</taxon>
    </lineage>
</organism>
<sequence length="582" mass="64074">MVFTTPEWVPQMPFEIPDSLSIGQFMQNEKLRPIPATQRRHPFTCGLTGVSYSHGDLFSRPEKLARSLAKAHGWNDTTNSPWEKVVCIFSLNSIDYLTVAHATHRLSGIVTPANAAYTVEELTHQLVSSGSKVLFTCASLLKIARKAAQGAGLARESVYLIQIPDEEKLSDQAFITLDRLIKESEHAPPLEPLTFMPGQGAQQTAFLCYSSGTSGQPKAVKISHYNVIANIVQQCTYESVGRRAKGVKTQVLLAPLPMSHIYALVVASHAAVWRGDGYVVLPKYDFHWFLEAIQRFKVEQILVVPPILLQMLRMQNICAKYDLSSVRFLFSGAAPLGEETIREFGRIYPKWTIAQAYGMTETSVCVTVPSEHEIVARASGSLLPKTSVKLMGEDGGEIRGLEAPGEILVQSPSVVLGYLQSDKATAETFVEHSDGRWVRTGDIGLFTLSPSGNEQLVVEDRIKELIKVMGHQVAPAELEAHLLAHTAVADCAVIQVPDPKAGEVPKAFVVPSAAFHQGDAKNLARLGQELSTWVTDHKSAYKALRGGVEFLDAIPKSPSGKILRRNLRERERRHRASLKARM</sequence>
<feature type="domain" description="AMP-binding enzyme C-terminal" evidence="2">
    <location>
        <begin position="477"/>
        <end position="561"/>
    </location>
</feature>
<dbReference type="PANTHER" id="PTHR24096:SF422">
    <property type="entry name" value="BCDNA.GH02901"/>
    <property type="match status" value="1"/>
</dbReference>
<dbReference type="InterPro" id="IPR042099">
    <property type="entry name" value="ANL_N_sf"/>
</dbReference>
<dbReference type="SUPFAM" id="SSF56801">
    <property type="entry name" value="Acetyl-CoA synthetase-like"/>
    <property type="match status" value="1"/>
</dbReference>
<dbReference type="InterPro" id="IPR045851">
    <property type="entry name" value="AMP-bd_C_sf"/>
</dbReference>
<evidence type="ECO:0000259" key="2">
    <source>
        <dbReference type="Pfam" id="PF13193"/>
    </source>
</evidence>
<dbReference type="Pfam" id="PF00501">
    <property type="entry name" value="AMP-binding"/>
    <property type="match status" value="1"/>
</dbReference>
<evidence type="ECO:0008006" key="5">
    <source>
        <dbReference type="Google" id="ProtNLM"/>
    </source>
</evidence>
<gene>
    <name evidence="3" type="ORF">D0862_02476</name>
</gene>
<dbReference type="EMBL" id="QWIQ01000046">
    <property type="protein sequence ID" value="RMZ13028.1"/>
    <property type="molecule type" value="Genomic_DNA"/>
</dbReference>
<evidence type="ECO:0000313" key="4">
    <source>
        <dbReference type="Proteomes" id="UP000281468"/>
    </source>
</evidence>
<dbReference type="Pfam" id="PF13193">
    <property type="entry name" value="AMP-binding_C"/>
    <property type="match status" value="1"/>
</dbReference>
<proteinExistence type="predicted"/>
<dbReference type="PANTHER" id="PTHR24096">
    <property type="entry name" value="LONG-CHAIN-FATTY-ACID--COA LIGASE"/>
    <property type="match status" value="1"/>
</dbReference>
<dbReference type="PROSITE" id="PS00455">
    <property type="entry name" value="AMP_BINDING"/>
    <property type="match status" value="1"/>
</dbReference>
<evidence type="ECO:0000313" key="3">
    <source>
        <dbReference type="EMBL" id="RMZ13028.1"/>
    </source>
</evidence>
<protein>
    <recommendedName>
        <fullName evidence="5">AMP-dependent synthetase/ligase domain-containing protein</fullName>
    </recommendedName>
</protein>
<dbReference type="Proteomes" id="UP000281468">
    <property type="component" value="Unassembled WGS sequence"/>
</dbReference>
<reference evidence="3 4" key="1">
    <citation type="journal article" date="2018" name="BMC Genomics">
        <title>Genomic evidence for intraspecific hybridization in a clonal and extremely halotolerant yeast.</title>
        <authorList>
            <person name="Gostincar C."/>
            <person name="Stajich J.E."/>
            <person name="Zupancic J."/>
            <person name="Zalar P."/>
            <person name="Gunde-Cimerman N."/>
        </authorList>
    </citation>
    <scope>NUCLEOTIDE SEQUENCE [LARGE SCALE GENOMIC DNA]</scope>
    <source>
        <strain evidence="3 4">EXF-171</strain>
    </source>
</reference>
<dbReference type="AlphaFoldDB" id="A0A3M7HIG8"/>
<dbReference type="InterPro" id="IPR000873">
    <property type="entry name" value="AMP-dep_synth/lig_dom"/>
</dbReference>